<evidence type="ECO:0000313" key="5">
    <source>
        <dbReference type="EMBL" id="KAF2217071.1"/>
    </source>
</evidence>
<organism evidence="5 6">
    <name type="scientific">Cercospora zeae-maydis SCOH1-5</name>
    <dbReference type="NCBI Taxonomy" id="717836"/>
    <lineage>
        <taxon>Eukaryota</taxon>
        <taxon>Fungi</taxon>
        <taxon>Dikarya</taxon>
        <taxon>Ascomycota</taxon>
        <taxon>Pezizomycotina</taxon>
        <taxon>Dothideomycetes</taxon>
        <taxon>Dothideomycetidae</taxon>
        <taxon>Mycosphaerellales</taxon>
        <taxon>Mycosphaerellaceae</taxon>
        <taxon>Cercospora</taxon>
    </lineage>
</organism>
<dbReference type="Gene3D" id="3.40.462.20">
    <property type="match status" value="1"/>
</dbReference>
<protein>
    <recommendedName>
        <fullName evidence="7">Berberine/berberine-like domain-containing protein</fullName>
    </recommendedName>
</protein>
<reference evidence="5" key="1">
    <citation type="journal article" date="2020" name="Stud. Mycol.">
        <title>101 Dothideomycetes genomes: a test case for predicting lifestyles and emergence of pathogens.</title>
        <authorList>
            <person name="Haridas S."/>
            <person name="Albert R."/>
            <person name="Binder M."/>
            <person name="Bloem J."/>
            <person name="Labutti K."/>
            <person name="Salamov A."/>
            <person name="Andreopoulos B."/>
            <person name="Baker S."/>
            <person name="Barry K."/>
            <person name="Bills G."/>
            <person name="Bluhm B."/>
            <person name="Cannon C."/>
            <person name="Castanera R."/>
            <person name="Culley D."/>
            <person name="Daum C."/>
            <person name="Ezra D."/>
            <person name="Gonzalez J."/>
            <person name="Henrissat B."/>
            <person name="Kuo A."/>
            <person name="Liang C."/>
            <person name="Lipzen A."/>
            <person name="Lutzoni F."/>
            <person name="Magnuson J."/>
            <person name="Mondo S."/>
            <person name="Nolan M."/>
            <person name="Ohm R."/>
            <person name="Pangilinan J."/>
            <person name="Park H.-J."/>
            <person name="Ramirez L."/>
            <person name="Alfaro M."/>
            <person name="Sun H."/>
            <person name="Tritt A."/>
            <person name="Yoshinaga Y."/>
            <person name="Zwiers L.-H."/>
            <person name="Turgeon B."/>
            <person name="Goodwin S."/>
            <person name="Spatafora J."/>
            <person name="Crous P."/>
            <person name="Grigoriev I."/>
        </authorList>
    </citation>
    <scope>NUCLEOTIDE SEQUENCE</scope>
    <source>
        <strain evidence="5">SCOH1-5</strain>
    </source>
</reference>
<evidence type="ECO:0000256" key="3">
    <source>
        <dbReference type="ARBA" id="ARBA00022827"/>
    </source>
</evidence>
<dbReference type="InterPro" id="IPR050416">
    <property type="entry name" value="FAD-linked_Oxidoreductase"/>
</dbReference>
<dbReference type="PANTHER" id="PTHR42973:SF39">
    <property type="entry name" value="FAD-BINDING PCMH-TYPE DOMAIN-CONTAINING PROTEIN"/>
    <property type="match status" value="1"/>
</dbReference>
<dbReference type="GO" id="GO:0016491">
    <property type="term" value="F:oxidoreductase activity"/>
    <property type="evidence" value="ECO:0007669"/>
    <property type="project" value="UniProtKB-KW"/>
</dbReference>
<dbReference type="AlphaFoldDB" id="A0A6A6FUL1"/>
<proteinExistence type="predicted"/>
<gene>
    <name evidence="5" type="ORF">CERZMDRAFT_93134</name>
</gene>
<name>A0A6A6FUL1_9PEZI</name>
<dbReference type="InterPro" id="IPR016169">
    <property type="entry name" value="FAD-bd_PCMH_sub2"/>
</dbReference>
<comment type="cofactor">
    <cofactor evidence="1">
        <name>FAD</name>
        <dbReference type="ChEBI" id="CHEBI:57692"/>
    </cofactor>
</comment>
<evidence type="ECO:0008006" key="7">
    <source>
        <dbReference type="Google" id="ProtNLM"/>
    </source>
</evidence>
<evidence type="ECO:0000256" key="2">
    <source>
        <dbReference type="ARBA" id="ARBA00022630"/>
    </source>
</evidence>
<evidence type="ECO:0000313" key="6">
    <source>
        <dbReference type="Proteomes" id="UP000799539"/>
    </source>
</evidence>
<dbReference type="OrthoDB" id="415825at2759"/>
<sequence length="297" mass="33130">MGVWWKCPKLNTRIFFWALRGAGHNFAIVAAFEYKVYDITEDNQAWGYEQFYFEEAKLEEVLRIANGMVGGIDNPGPVELIVFGLVGKGIPDAYSSQFRALKPFDTVSGRTDLAGVSAMIGFDIGAPPCAKSGPTLQRVPLALETYPIAGMHAAVDVLKSLPTEFNRTLVILEGYSVNAVQSLSGESTAYADRPSNLLISPFITHAPAMRNWLSVAPCTAMRCADSWSRLYGYQQWRVDKLQKLKRRWDPNGQFGWYLPIDLDCGRWQNEKDDVSPSVDFTNCAFLEAPRVQLIPSC</sequence>
<accession>A0A6A6FUL1</accession>
<keyword evidence="3" id="KW-0274">FAD</keyword>
<keyword evidence="2" id="KW-0285">Flavoprotein</keyword>
<dbReference type="PANTHER" id="PTHR42973">
    <property type="entry name" value="BINDING OXIDOREDUCTASE, PUTATIVE (AFU_ORTHOLOGUE AFUA_1G17690)-RELATED"/>
    <property type="match status" value="1"/>
</dbReference>
<dbReference type="EMBL" id="ML992663">
    <property type="protein sequence ID" value="KAF2217071.1"/>
    <property type="molecule type" value="Genomic_DNA"/>
</dbReference>
<dbReference type="Gene3D" id="3.30.465.10">
    <property type="match status" value="1"/>
</dbReference>
<evidence type="ECO:0000256" key="1">
    <source>
        <dbReference type="ARBA" id="ARBA00001974"/>
    </source>
</evidence>
<keyword evidence="6" id="KW-1185">Reference proteome</keyword>
<keyword evidence="4" id="KW-0560">Oxidoreductase</keyword>
<dbReference type="Proteomes" id="UP000799539">
    <property type="component" value="Unassembled WGS sequence"/>
</dbReference>
<evidence type="ECO:0000256" key="4">
    <source>
        <dbReference type="ARBA" id="ARBA00023002"/>
    </source>
</evidence>